<dbReference type="PANTHER" id="PTHR12128">
    <property type="entry name" value="DIHYDRODIPICOLINATE SYNTHASE"/>
    <property type="match status" value="1"/>
</dbReference>
<comment type="function">
    <text evidence="1 12">Catalyzes the condensation of (S)-aspartate-beta-semialdehyde [(S)-ASA] and pyruvate to 4-hydroxy-tetrahydrodipicolinate (HTPA).</text>
</comment>
<evidence type="ECO:0000256" key="3">
    <source>
        <dbReference type="ARBA" id="ARBA00007592"/>
    </source>
</evidence>
<dbReference type="NCBIfam" id="TIGR00674">
    <property type="entry name" value="dapA"/>
    <property type="match status" value="1"/>
</dbReference>
<dbReference type="PROSITE" id="PS00665">
    <property type="entry name" value="DHDPS_1"/>
    <property type="match status" value="1"/>
</dbReference>
<dbReference type="InterPro" id="IPR020624">
    <property type="entry name" value="Schiff_base-form_aldolases_CS"/>
</dbReference>
<organism evidence="17">
    <name type="scientific">Desulfurivibrio alkaliphilus</name>
    <dbReference type="NCBI Taxonomy" id="427923"/>
    <lineage>
        <taxon>Bacteria</taxon>
        <taxon>Pseudomonadati</taxon>
        <taxon>Thermodesulfobacteriota</taxon>
        <taxon>Desulfobulbia</taxon>
        <taxon>Desulfobulbales</taxon>
        <taxon>Desulfobulbaceae</taxon>
        <taxon>Desulfurivibrio</taxon>
    </lineage>
</organism>
<dbReference type="UniPathway" id="UPA00034">
    <property type="reaction ID" value="UER00017"/>
</dbReference>
<evidence type="ECO:0000256" key="12">
    <source>
        <dbReference type="HAMAP-Rule" id="MF_00418"/>
    </source>
</evidence>
<feature type="active site" description="Schiff-base intermediate with substrate" evidence="12 14">
    <location>
        <position position="164"/>
    </location>
</feature>
<feature type="site" description="L-lysine inhibitor binding; via carbonyl oxygen" evidence="16">
    <location>
        <position position="52"/>
    </location>
</feature>
<keyword evidence="6 12" id="KW-0028">Amino-acid biosynthesis</keyword>
<comment type="similarity">
    <text evidence="3 12 13">Belongs to the DapA family.</text>
</comment>
<evidence type="ECO:0000256" key="5">
    <source>
        <dbReference type="ARBA" id="ARBA00022490"/>
    </source>
</evidence>
<keyword evidence="9 12" id="KW-0456">Lyase</keyword>
<dbReference type="EC" id="4.3.3.7" evidence="4 12"/>
<keyword evidence="5 12" id="KW-0963">Cytoplasm</keyword>
<dbReference type="GO" id="GO:0019877">
    <property type="term" value="P:diaminopimelate biosynthetic process"/>
    <property type="evidence" value="ECO:0007669"/>
    <property type="project" value="UniProtKB-UniRule"/>
</dbReference>
<evidence type="ECO:0000256" key="6">
    <source>
        <dbReference type="ARBA" id="ARBA00022605"/>
    </source>
</evidence>
<evidence type="ECO:0000256" key="16">
    <source>
        <dbReference type="PIRSR" id="PIRSR001365-3"/>
    </source>
</evidence>
<evidence type="ECO:0000256" key="1">
    <source>
        <dbReference type="ARBA" id="ARBA00003294"/>
    </source>
</evidence>
<feature type="site" description="L-lysine inhibitor binding" evidence="16">
    <location>
        <position position="109"/>
    </location>
</feature>
<evidence type="ECO:0000256" key="13">
    <source>
        <dbReference type="PIRNR" id="PIRNR001365"/>
    </source>
</evidence>
<dbReference type="SUPFAM" id="SSF51569">
    <property type="entry name" value="Aldolase"/>
    <property type="match status" value="1"/>
</dbReference>
<dbReference type="GO" id="GO:0009089">
    <property type="term" value="P:lysine biosynthetic process via diaminopimelate"/>
    <property type="evidence" value="ECO:0007669"/>
    <property type="project" value="UniProtKB-UniRule"/>
</dbReference>
<evidence type="ECO:0000256" key="14">
    <source>
        <dbReference type="PIRSR" id="PIRSR001365-1"/>
    </source>
</evidence>
<sequence>MSSKFRGAFVAIVTPFNPDGTLDEQGLTELIEFQVQNGTHGIVPCGTTGEAATMSHEEHHRVVELTVKAVAGRVPVLAGTGSNSTSESIELTRHAKSAGADGALLITPYYNKPSQEGLYQHFKAVAEAVDIPIILYNVPSRTAINMLPETVARCAAIKNIVGIKEATGSLQQVSEVIRQCPADFAVMSGDDFTSMATVLVGGSGVISVTSNVAPKEMAGMIAAALDGDLATANKLHYQLLPLMQAMFFDTNPVPAKTALAQMGKIGTAAVRLPLWTMNSGAQARMEQVMKECGLL</sequence>
<proteinExistence type="inferred from homology"/>
<dbReference type="GO" id="GO:0005829">
    <property type="term" value="C:cytosol"/>
    <property type="evidence" value="ECO:0007669"/>
    <property type="project" value="TreeGrafter"/>
</dbReference>
<feature type="site" description="L-lysine inhibitor binding" evidence="16">
    <location>
        <position position="87"/>
    </location>
</feature>
<feature type="site" description="Part of a proton relay during catalysis" evidence="12 16">
    <location>
        <position position="47"/>
    </location>
</feature>
<dbReference type="SMART" id="SM01130">
    <property type="entry name" value="DHDPS"/>
    <property type="match status" value="1"/>
</dbReference>
<evidence type="ECO:0000256" key="7">
    <source>
        <dbReference type="ARBA" id="ARBA00022915"/>
    </source>
</evidence>
<reference evidence="17" key="1">
    <citation type="journal article" date="2020" name="mSystems">
        <title>Genome- and Community-Level Interaction Insights into Carbon Utilization and Element Cycling Functions of Hydrothermarchaeota in Hydrothermal Sediment.</title>
        <authorList>
            <person name="Zhou Z."/>
            <person name="Liu Y."/>
            <person name="Xu W."/>
            <person name="Pan J."/>
            <person name="Luo Z.H."/>
            <person name="Li M."/>
        </authorList>
    </citation>
    <scope>NUCLEOTIDE SEQUENCE [LARGE SCALE GENOMIC DNA]</scope>
    <source>
        <strain evidence="17">SpSt-1224</strain>
    </source>
</reference>
<dbReference type="PROSITE" id="PS00666">
    <property type="entry name" value="DHDPS_2"/>
    <property type="match status" value="1"/>
</dbReference>
<dbReference type="PIRSF" id="PIRSF001365">
    <property type="entry name" value="DHDPS"/>
    <property type="match status" value="1"/>
</dbReference>
<dbReference type="Gene3D" id="3.20.20.70">
    <property type="entry name" value="Aldolase class I"/>
    <property type="match status" value="1"/>
</dbReference>
<feature type="active site" description="Proton donor/acceptor" evidence="12 14">
    <location>
        <position position="136"/>
    </location>
</feature>
<accession>A0A7C2X9P4</accession>
<evidence type="ECO:0000256" key="9">
    <source>
        <dbReference type="ARBA" id="ARBA00023239"/>
    </source>
</evidence>
<feature type="site" description="Part of a proton relay during catalysis" evidence="12 16">
    <location>
        <position position="110"/>
    </location>
</feature>
<dbReference type="PANTHER" id="PTHR12128:SF66">
    <property type="entry name" value="4-HYDROXY-2-OXOGLUTARATE ALDOLASE, MITOCHONDRIAL"/>
    <property type="match status" value="1"/>
</dbReference>
<comment type="catalytic activity">
    <reaction evidence="11 12">
        <text>L-aspartate 4-semialdehyde + pyruvate = (2S,4S)-4-hydroxy-2,3,4,5-tetrahydrodipicolinate + H2O + H(+)</text>
        <dbReference type="Rhea" id="RHEA:34171"/>
        <dbReference type="ChEBI" id="CHEBI:15361"/>
        <dbReference type="ChEBI" id="CHEBI:15377"/>
        <dbReference type="ChEBI" id="CHEBI:15378"/>
        <dbReference type="ChEBI" id="CHEBI:67139"/>
        <dbReference type="ChEBI" id="CHEBI:537519"/>
        <dbReference type="EC" id="4.3.3.7"/>
    </reaction>
</comment>
<comment type="caution">
    <text evidence="17">The sequence shown here is derived from an EMBL/GenBank/DDBJ whole genome shotgun (WGS) entry which is preliminary data.</text>
</comment>
<dbReference type="InterPro" id="IPR002220">
    <property type="entry name" value="DapA-like"/>
</dbReference>
<comment type="pathway">
    <text evidence="2 12">Amino-acid biosynthesis; L-lysine biosynthesis via DAP pathway; (S)-tetrahydrodipicolinate from L-aspartate: step 3/4.</text>
</comment>
<feature type="binding site" evidence="12 15">
    <location>
        <position position="48"/>
    </location>
    <ligand>
        <name>pyruvate</name>
        <dbReference type="ChEBI" id="CHEBI:15361"/>
    </ligand>
</feature>
<dbReference type="InterPro" id="IPR013785">
    <property type="entry name" value="Aldolase_TIM"/>
</dbReference>
<gene>
    <name evidence="12" type="primary">dapA</name>
    <name evidence="17" type="ORF">ENN98_03285</name>
</gene>
<comment type="subcellular location">
    <subcellularLocation>
        <location evidence="12">Cytoplasm</location>
    </subcellularLocation>
</comment>
<keyword evidence="8 12" id="KW-0457">Lysine biosynthesis</keyword>
<dbReference type="AlphaFoldDB" id="A0A7C2X9P4"/>
<evidence type="ECO:0000256" key="10">
    <source>
        <dbReference type="ARBA" id="ARBA00023270"/>
    </source>
</evidence>
<feature type="site" description="L-lysine inhibitor binding" evidence="16">
    <location>
        <position position="83"/>
    </location>
</feature>
<keyword evidence="7 12" id="KW-0220">Diaminopimelate biosynthesis</keyword>
<comment type="subunit">
    <text evidence="12">Homotetramer; dimer of dimers.</text>
</comment>
<protein>
    <recommendedName>
        <fullName evidence="4 12">4-hydroxy-tetrahydrodipicolinate synthase</fullName>
        <shortName evidence="12">HTPA synthase</shortName>
        <ecNumber evidence="4 12">4.3.3.7</ecNumber>
    </recommendedName>
</protein>
<dbReference type="Pfam" id="PF00701">
    <property type="entry name" value="DHDPS"/>
    <property type="match status" value="1"/>
</dbReference>
<dbReference type="InterPro" id="IPR020625">
    <property type="entry name" value="Schiff_base-form_aldolases_AS"/>
</dbReference>
<dbReference type="EMBL" id="DSDS01000074">
    <property type="protein sequence ID" value="HET97715.1"/>
    <property type="molecule type" value="Genomic_DNA"/>
</dbReference>
<dbReference type="HAMAP" id="MF_00418">
    <property type="entry name" value="DapA"/>
    <property type="match status" value="1"/>
</dbReference>
<comment type="caution">
    <text evidence="12">Was originally thought to be a dihydrodipicolinate synthase (DHDPS), catalyzing the condensation of (S)-aspartate-beta-semialdehyde [(S)-ASA] and pyruvate to dihydrodipicolinate (DHDP). However, it was shown in E.coli that the product of the enzymatic reaction is not dihydrodipicolinate but in fact (4S)-4-hydroxy-2,3,4,5-tetrahydro-(2S)-dipicolinic acid (HTPA), and that the consecutive dehydration reaction leading to DHDP is not spontaneous but catalyzed by DapB.</text>
</comment>
<dbReference type="InterPro" id="IPR005263">
    <property type="entry name" value="DapA"/>
</dbReference>
<evidence type="ECO:0000256" key="8">
    <source>
        <dbReference type="ARBA" id="ARBA00023154"/>
    </source>
</evidence>
<evidence type="ECO:0000256" key="2">
    <source>
        <dbReference type="ARBA" id="ARBA00005120"/>
    </source>
</evidence>
<dbReference type="GO" id="GO:0008840">
    <property type="term" value="F:4-hydroxy-tetrahydrodipicolinate synthase activity"/>
    <property type="evidence" value="ECO:0007669"/>
    <property type="project" value="UniProtKB-UniRule"/>
</dbReference>
<evidence type="ECO:0000256" key="4">
    <source>
        <dbReference type="ARBA" id="ARBA00012086"/>
    </source>
</evidence>
<keyword evidence="10 12" id="KW-0704">Schiff base</keyword>
<evidence type="ECO:0000256" key="15">
    <source>
        <dbReference type="PIRSR" id="PIRSR001365-2"/>
    </source>
</evidence>
<evidence type="ECO:0000256" key="11">
    <source>
        <dbReference type="ARBA" id="ARBA00047836"/>
    </source>
</evidence>
<dbReference type="Proteomes" id="UP000885986">
    <property type="component" value="Unassembled WGS sequence"/>
</dbReference>
<dbReference type="PRINTS" id="PR00146">
    <property type="entry name" value="DHPICSNTHASE"/>
</dbReference>
<dbReference type="CDD" id="cd00950">
    <property type="entry name" value="DHDPS"/>
    <property type="match status" value="1"/>
</dbReference>
<evidence type="ECO:0000313" key="17">
    <source>
        <dbReference type="EMBL" id="HET97715.1"/>
    </source>
</evidence>
<name>A0A7C2X9P4_9BACT</name>
<feature type="binding site" evidence="12 15">
    <location>
        <position position="206"/>
    </location>
    <ligand>
        <name>pyruvate</name>
        <dbReference type="ChEBI" id="CHEBI:15361"/>
    </ligand>
</feature>